<evidence type="ECO:0000313" key="7">
    <source>
        <dbReference type="Proteomes" id="UP000568158"/>
    </source>
</evidence>
<evidence type="ECO:0000313" key="3">
    <source>
        <dbReference type="EMBL" id="KAF6016221.1"/>
    </source>
</evidence>
<dbReference type="RefSeq" id="XP_041139383.1">
    <property type="nucleotide sequence ID" value="XM_041281592.1"/>
</dbReference>
<feature type="compositionally biased region" description="Low complexity" evidence="1">
    <location>
        <begin position="76"/>
        <end position="91"/>
    </location>
</feature>
<evidence type="ECO:0000256" key="1">
    <source>
        <dbReference type="SAM" id="MobiDB-lite"/>
    </source>
</evidence>
<keyword evidence="2" id="KW-0732">Signal</keyword>
<feature type="compositionally biased region" description="Low complexity" evidence="1">
    <location>
        <begin position="53"/>
        <end position="63"/>
    </location>
</feature>
<feature type="signal peptide" evidence="2">
    <location>
        <begin position="1"/>
        <end position="21"/>
    </location>
</feature>
<reference evidence="5 6" key="1">
    <citation type="submission" date="2019-07" db="EMBL/GenBank/DDBJ databases">
        <authorList>
            <person name="Friedrich A."/>
            <person name="Schacherer J."/>
        </authorList>
    </citation>
    <scope>NUCLEOTIDE SEQUENCE [LARGE SCALE GENOMIC DNA]</scope>
</reference>
<dbReference type="Proteomes" id="UP000568158">
    <property type="component" value="Unassembled WGS sequence"/>
</dbReference>
<evidence type="ECO:0000313" key="5">
    <source>
        <dbReference type="EMBL" id="VUG16803.1"/>
    </source>
</evidence>
<protein>
    <submittedName>
        <fullName evidence="5">DEBR0S1_26038g1_1</fullName>
    </submittedName>
</protein>
<dbReference type="STRING" id="5007.A0A3F2Y156"/>
<dbReference type="EMBL" id="CP063137">
    <property type="protein sequence ID" value="QOU22890.1"/>
    <property type="molecule type" value="Genomic_DNA"/>
</dbReference>
<evidence type="ECO:0000256" key="2">
    <source>
        <dbReference type="SAM" id="SignalP"/>
    </source>
</evidence>
<accession>A0A3F2Y156</accession>
<dbReference type="Proteomes" id="UP000478008">
    <property type="component" value="Unassembled WGS sequence"/>
</dbReference>
<dbReference type="EMBL" id="CABFWN010000001">
    <property type="protein sequence ID" value="VUG16803.1"/>
    <property type="molecule type" value="Genomic_DNA"/>
</dbReference>
<sequence>MKFSALIAGAIAFNCMSLAAADDNKASVTVTVTTARPSTYTKGRFNNTHGEQSSSTTSSGTHSNGRFNNTHHETKTTTSSSSSVPGTTTETQYTTASNAASGPIAPFQLEHRNAVLGLSLGGAGVAAIALLM</sequence>
<dbReference type="EMBL" id="JABCYN010000003">
    <property type="protein sequence ID" value="KAF6016221.1"/>
    <property type="molecule type" value="Genomic_DNA"/>
</dbReference>
<dbReference type="AlphaFoldDB" id="A0A3F2Y156"/>
<proteinExistence type="predicted"/>
<feature type="chain" id="PRO_5041075704" evidence="2">
    <location>
        <begin position="22"/>
        <end position="132"/>
    </location>
</feature>
<feature type="compositionally biased region" description="Polar residues" evidence="1">
    <location>
        <begin position="39"/>
        <end position="52"/>
    </location>
</feature>
<name>A0A3F2Y156_DEKBR</name>
<dbReference type="Proteomes" id="UP000663131">
    <property type="component" value="Chromosome 9"/>
</dbReference>
<reference evidence="4" key="3">
    <citation type="submission" date="2020-10" db="EMBL/GenBank/DDBJ databases">
        <authorList>
            <person name="Palmer J.M."/>
        </authorList>
    </citation>
    <scope>NUCLEOTIDE SEQUENCE</scope>
    <source>
        <strain evidence="4">UCD 2041</strain>
    </source>
</reference>
<dbReference type="GeneID" id="64575001"/>
<keyword evidence="6" id="KW-1185">Reference proteome</keyword>
<evidence type="ECO:0000313" key="4">
    <source>
        <dbReference type="EMBL" id="QOU22890.1"/>
    </source>
</evidence>
<dbReference type="KEGG" id="bbrx:BRETT_003077"/>
<reference evidence="4" key="4">
    <citation type="journal article" name="BMC Genomics">
        <title>New genome assemblies reveal patterns of domestication and adaptation across Brettanomyces (Dekkera) species.</title>
        <authorList>
            <person name="Roach M.J."/>
            <person name="Borneman A.R."/>
        </authorList>
    </citation>
    <scope>NUCLEOTIDE SEQUENCE</scope>
    <source>
        <strain evidence="4">UCD 2041</strain>
    </source>
</reference>
<gene>
    <name evidence="4" type="ORF">BRETT_003077</name>
    <name evidence="5" type="ORF">DEBR0S1_26038G</name>
    <name evidence="3" type="ORF">HII12_000263</name>
</gene>
<evidence type="ECO:0000313" key="6">
    <source>
        <dbReference type="Proteomes" id="UP000478008"/>
    </source>
</evidence>
<feature type="region of interest" description="Disordered" evidence="1">
    <location>
        <begin position="39"/>
        <end position="97"/>
    </location>
</feature>
<reference evidence="3 7" key="2">
    <citation type="journal article" date="2020" name="Appl. Microbiol. Biotechnol.">
        <title>Targeted gene deletion in Brettanomyces bruxellensis with an expression-free CRISPR-Cas9 system.</title>
        <authorList>
            <person name="Varela C."/>
            <person name="Bartel C."/>
            <person name="Onetto C."/>
            <person name="Borneman A."/>
        </authorList>
    </citation>
    <scope>NUCLEOTIDE SEQUENCE [LARGE SCALE GENOMIC DNA]</scope>
    <source>
        <strain evidence="3 7">AWRI1613</strain>
    </source>
</reference>
<organism evidence="5 6">
    <name type="scientific">Dekkera bruxellensis</name>
    <name type="common">Brettanomyces custersii</name>
    <dbReference type="NCBI Taxonomy" id="5007"/>
    <lineage>
        <taxon>Eukaryota</taxon>
        <taxon>Fungi</taxon>
        <taxon>Dikarya</taxon>
        <taxon>Ascomycota</taxon>
        <taxon>Saccharomycotina</taxon>
        <taxon>Pichiomycetes</taxon>
        <taxon>Pichiales</taxon>
        <taxon>Pichiaceae</taxon>
        <taxon>Brettanomyces</taxon>
    </lineage>
</organism>